<accession>A0A6L9MIX8</accession>
<feature type="region of interest" description="Disordered" evidence="2">
    <location>
        <begin position="1"/>
        <end position="59"/>
    </location>
</feature>
<name>A0A6L9MIX8_9HYPH</name>
<comment type="similarity">
    <text evidence="1">Belongs to the UPF0337 (CsbD) family.</text>
</comment>
<dbReference type="Gene3D" id="1.10.1470.10">
    <property type="entry name" value="YjbJ"/>
    <property type="match status" value="1"/>
</dbReference>
<reference evidence="4 5" key="1">
    <citation type="submission" date="2020-01" db="EMBL/GenBank/DDBJ databases">
        <title>Genomes of bacteria type strains.</title>
        <authorList>
            <person name="Chen J."/>
            <person name="Zhu S."/>
            <person name="Chen J."/>
        </authorList>
    </citation>
    <scope>NUCLEOTIDE SEQUENCE [LARGE SCALE GENOMIC DNA]</scope>
    <source>
        <strain evidence="4 5">KCTC 52919</strain>
    </source>
</reference>
<comment type="caution">
    <text evidence="4">The sequence shown here is derived from an EMBL/GenBank/DDBJ whole genome shotgun (WGS) entry which is preliminary data.</text>
</comment>
<gene>
    <name evidence="4" type="ORF">GTW51_13970</name>
</gene>
<evidence type="ECO:0000313" key="5">
    <source>
        <dbReference type="Proteomes" id="UP000476332"/>
    </source>
</evidence>
<protein>
    <submittedName>
        <fullName evidence="4">CsbD family protein</fullName>
    </submittedName>
</protein>
<dbReference type="InterPro" id="IPR008462">
    <property type="entry name" value="CsbD"/>
</dbReference>
<sequence length="59" mass="6285">MSNEQTDGKAKEIGGSIKEKAGKLTGNDRMEAEGTGDRVEGKTEKNIGKAKDAVKDQFS</sequence>
<evidence type="ECO:0000313" key="4">
    <source>
        <dbReference type="EMBL" id="NDV87809.1"/>
    </source>
</evidence>
<dbReference type="SUPFAM" id="SSF69047">
    <property type="entry name" value="Hypothetical protein YjbJ"/>
    <property type="match status" value="1"/>
</dbReference>
<dbReference type="EMBL" id="JAAAMJ010000010">
    <property type="protein sequence ID" value="NDV87809.1"/>
    <property type="molecule type" value="Genomic_DNA"/>
</dbReference>
<dbReference type="Pfam" id="PF05532">
    <property type="entry name" value="CsbD"/>
    <property type="match status" value="1"/>
</dbReference>
<organism evidence="4 5">
    <name type="scientific">Aurantimonas aggregata</name>
    <dbReference type="NCBI Taxonomy" id="2047720"/>
    <lineage>
        <taxon>Bacteria</taxon>
        <taxon>Pseudomonadati</taxon>
        <taxon>Pseudomonadota</taxon>
        <taxon>Alphaproteobacteria</taxon>
        <taxon>Hyphomicrobiales</taxon>
        <taxon>Aurantimonadaceae</taxon>
        <taxon>Aurantimonas</taxon>
    </lineage>
</organism>
<evidence type="ECO:0000256" key="1">
    <source>
        <dbReference type="ARBA" id="ARBA00009129"/>
    </source>
</evidence>
<evidence type="ECO:0000259" key="3">
    <source>
        <dbReference type="Pfam" id="PF05532"/>
    </source>
</evidence>
<keyword evidence="5" id="KW-1185">Reference proteome</keyword>
<dbReference type="AlphaFoldDB" id="A0A6L9MIX8"/>
<dbReference type="InterPro" id="IPR036629">
    <property type="entry name" value="YjbJ_sf"/>
</dbReference>
<dbReference type="Proteomes" id="UP000476332">
    <property type="component" value="Unassembled WGS sequence"/>
</dbReference>
<evidence type="ECO:0000256" key="2">
    <source>
        <dbReference type="SAM" id="MobiDB-lite"/>
    </source>
</evidence>
<proteinExistence type="inferred from homology"/>
<feature type="domain" description="CsbD-like" evidence="3">
    <location>
        <begin position="5"/>
        <end position="56"/>
    </location>
</feature>